<evidence type="ECO:0000313" key="7">
    <source>
        <dbReference type="Proteomes" id="UP000505325"/>
    </source>
</evidence>
<evidence type="ECO:0000313" key="6">
    <source>
        <dbReference type="EMBL" id="QKJ87620.1"/>
    </source>
</evidence>
<dbReference type="GO" id="GO:0046872">
    <property type="term" value="F:metal ion binding"/>
    <property type="evidence" value="ECO:0007669"/>
    <property type="project" value="InterPro"/>
</dbReference>
<dbReference type="EMBL" id="CP054212">
    <property type="protein sequence ID" value="QKJ87620.1"/>
    <property type="molecule type" value="Genomic_DNA"/>
</dbReference>
<dbReference type="InterPro" id="IPR011761">
    <property type="entry name" value="ATP-grasp"/>
</dbReference>
<dbReference type="PROSITE" id="PS50975">
    <property type="entry name" value="ATP_GRASP"/>
    <property type="match status" value="1"/>
</dbReference>
<keyword evidence="7" id="KW-1185">Reference proteome</keyword>
<evidence type="ECO:0000259" key="5">
    <source>
        <dbReference type="PROSITE" id="PS50975"/>
    </source>
</evidence>
<dbReference type="KEGG" id="pmak:PMPD1_2680"/>
<keyword evidence="3 4" id="KW-0067">ATP-binding</keyword>
<evidence type="ECO:0000256" key="3">
    <source>
        <dbReference type="ARBA" id="ARBA00022840"/>
    </source>
</evidence>
<name>A0A6M8UIP4_9GAMM</name>
<dbReference type="Proteomes" id="UP000505325">
    <property type="component" value="Chromosome"/>
</dbReference>
<proteinExistence type="predicted"/>
<dbReference type="SUPFAM" id="SSF56059">
    <property type="entry name" value="Glutathione synthetase ATP-binding domain-like"/>
    <property type="match status" value="1"/>
</dbReference>
<dbReference type="AlphaFoldDB" id="A0A6M8UIP4"/>
<organism evidence="6 7">
    <name type="scientific">Paramixta manurensis</name>
    <dbReference type="NCBI Taxonomy" id="2740817"/>
    <lineage>
        <taxon>Bacteria</taxon>
        <taxon>Pseudomonadati</taxon>
        <taxon>Pseudomonadota</taxon>
        <taxon>Gammaproteobacteria</taxon>
        <taxon>Enterobacterales</taxon>
        <taxon>Erwiniaceae</taxon>
        <taxon>Paramixta</taxon>
    </lineage>
</organism>
<keyword evidence="2 4" id="KW-0547">Nucleotide-binding</keyword>
<accession>A0A6M8UIP4</accession>
<dbReference type="PANTHER" id="PTHR43585:SF2">
    <property type="entry name" value="ATP-GRASP ENZYME FSQD"/>
    <property type="match status" value="1"/>
</dbReference>
<keyword evidence="1" id="KW-0436">Ligase</keyword>
<dbReference type="GO" id="GO:0005524">
    <property type="term" value="F:ATP binding"/>
    <property type="evidence" value="ECO:0007669"/>
    <property type="project" value="UniProtKB-UniRule"/>
</dbReference>
<reference evidence="6 7" key="1">
    <citation type="submission" date="2020-06" db="EMBL/GenBank/DDBJ databases">
        <title>Genome sequence of Paramixta manurensis strain PD-1.</title>
        <authorList>
            <person name="Lee C.W."/>
            <person name="Kim J."/>
        </authorList>
    </citation>
    <scope>NUCLEOTIDE SEQUENCE [LARGE SCALE GENOMIC DNA]</scope>
    <source>
        <strain evidence="6 7">PD-1</strain>
    </source>
</reference>
<gene>
    <name evidence="6" type="ORF">PMPD1_2680</name>
</gene>
<evidence type="ECO:0000256" key="1">
    <source>
        <dbReference type="ARBA" id="ARBA00022598"/>
    </source>
</evidence>
<feature type="domain" description="ATP-grasp" evidence="5">
    <location>
        <begin position="120"/>
        <end position="302"/>
    </location>
</feature>
<dbReference type="Gene3D" id="3.30.470.20">
    <property type="entry name" value="ATP-grasp fold, B domain"/>
    <property type="match status" value="1"/>
</dbReference>
<dbReference type="InterPro" id="IPR052032">
    <property type="entry name" value="ATP-dep_AA_Ligase"/>
</dbReference>
<dbReference type="PANTHER" id="PTHR43585">
    <property type="entry name" value="FUMIPYRROLE BIOSYNTHESIS PROTEIN C"/>
    <property type="match status" value="1"/>
</dbReference>
<evidence type="ECO:0000256" key="2">
    <source>
        <dbReference type="ARBA" id="ARBA00022741"/>
    </source>
</evidence>
<evidence type="ECO:0000256" key="4">
    <source>
        <dbReference type="PROSITE-ProRule" id="PRU00409"/>
    </source>
</evidence>
<dbReference type="GO" id="GO:0016874">
    <property type="term" value="F:ligase activity"/>
    <property type="evidence" value="ECO:0007669"/>
    <property type="project" value="UniProtKB-KW"/>
</dbReference>
<protein>
    <submittedName>
        <fullName evidence="6">Siderophore biosynthesis protein PvsA</fullName>
    </submittedName>
</protein>
<sequence length="392" mass="43079">MGIQMLNHKPYVIVSHVVNAAVTEGFIPAAQRLGYPVVLLTDHAMAHNALLDGSVRVIECEVFNPLSILDTLTEWGITPAALFSNSDHLQTATAIAASALGLPAKPWQICYAAKEKWRMRQRLTALGLPSVWSTQVLPQTSPSPEWPWPVVIKPAQGVASMDVRLAEDYASCQHYLDTLPVRQTLLAEAFMAGPLFTLETFGDGHELVALGGFDVALSAPPHFVETSARWAGEHSRRWQQQALQQLREFGVGLGVCHSEFIVTADGPVLVEINYRSIGDGREFLLDRLLPEGWFTPILRLHLGEPLPPIKPATGEALIHYLVAEQEGQLTLAPQPPELPGLSYRALKTAGEAITLTHSNKDYLGVLYLEASDAQRLAHLTTRTLNVLHWEIV</sequence>